<evidence type="ECO:0000313" key="3">
    <source>
        <dbReference type="Proteomes" id="UP000044377"/>
    </source>
</evidence>
<dbReference type="Pfam" id="PF22479">
    <property type="entry name" value="Pam3_gp18"/>
    <property type="match status" value="1"/>
</dbReference>
<evidence type="ECO:0000259" key="1">
    <source>
        <dbReference type="Pfam" id="PF22479"/>
    </source>
</evidence>
<sequence length="96" mass="10648">MKTIPLARGLADFSFTSNLNDTLLRFNVRWLTRYGYFVVDIRDTDNAPIALGRALHVGINLLAGLNTDIGKIVLEGETPTLANLGVTNNLNWYPDD</sequence>
<dbReference type="Proteomes" id="UP000044377">
    <property type="component" value="Unassembled WGS sequence"/>
</dbReference>
<accession>A0A0G4K148</accession>
<proteinExistence type="predicted"/>
<name>A0A0G4K148_9GAMM</name>
<organism evidence="2 3">
    <name type="scientific">Brenneria goodwinii</name>
    <dbReference type="NCBI Taxonomy" id="1109412"/>
    <lineage>
        <taxon>Bacteria</taxon>
        <taxon>Pseudomonadati</taxon>
        <taxon>Pseudomonadota</taxon>
        <taxon>Gammaproteobacteria</taxon>
        <taxon>Enterobacterales</taxon>
        <taxon>Pectobacteriaceae</taxon>
        <taxon>Brenneria</taxon>
    </lineage>
</organism>
<dbReference type="InterPro" id="IPR054252">
    <property type="entry name" value="Pam3_gp18"/>
</dbReference>
<dbReference type="EMBL" id="CGIG01000001">
    <property type="protein sequence ID" value="CPR20608.1"/>
    <property type="molecule type" value="Genomic_DNA"/>
</dbReference>
<dbReference type="RefSeq" id="WP_048639102.1">
    <property type="nucleotide sequence ID" value="NZ_CGIG01000001.1"/>
</dbReference>
<evidence type="ECO:0000313" key="2">
    <source>
        <dbReference type="EMBL" id="CPR20608.1"/>
    </source>
</evidence>
<protein>
    <recommendedName>
        <fullName evidence="1">Cyanophage baseplate Pam3 plug gp18 domain-containing protein</fullName>
    </recommendedName>
</protein>
<dbReference type="STRING" id="1109412.BN1221_04413c"/>
<feature type="domain" description="Cyanophage baseplate Pam3 plug gp18" evidence="1">
    <location>
        <begin position="1"/>
        <end position="93"/>
    </location>
</feature>
<dbReference type="AlphaFoldDB" id="A0A0G4K148"/>
<keyword evidence="3" id="KW-1185">Reference proteome</keyword>
<reference evidence="3" key="1">
    <citation type="submission" date="2015-01" db="EMBL/GenBank/DDBJ databases">
        <authorList>
            <person name="Paterson Steve"/>
        </authorList>
    </citation>
    <scope>NUCLEOTIDE SEQUENCE [LARGE SCALE GENOMIC DNA]</scope>
    <source>
        <strain evidence="3">OBR1</strain>
    </source>
</reference>
<gene>
    <name evidence="2" type="ORF">BN1221_04413c</name>
</gene>
<dbReference type="OrthoDB" id="6469703at2"/>